<dbReference type="EMBL" id="BQNB010009540">
    <property type="protein sequence ID" value="GJS64942.1"/>
    <property type="molecule type" value="Genomic_DNA"/>
</dbReference>
<dbReference type="Gene3D" id="1.10.510.10">
    <property type="entry name" value="Transferase(Phosphotransferase) domain 1"/>
    <property type="match status" value="1"/>
</dbReference>
<keyword evidence="13" id="KW-1185">Reference proteome</keyword>
<evidence type="ECO:0000256" key="1">
    <source>
        <dbReference type="ARBA" id="ARBA00004167"/>
    </source>
</evidence>
<keyword evidence="5" id="KW-0677">Repeat</keyword>
<reference evidence="12" key="2">
    <citation type="submission" date="2022-01" db="EMBL/GenBank/DDBJ databases">
        <authorList>
            <person name="Yamashiro T."/>
            <person name="Shiraishi A."/>
            <person name="Satake H."/>
            <person name="Nakayama K."/>
        </authorList>
    </citation>
    <scope>NUCLEOTIDE SEQUENCE</scope>
</reference>
<evidence type="ECO:0000256" key="4">
    <source>
        <dbReference type="ARBA" id="ARBA00022729"/>
    </source>
</evidence>
<dbReference type="SMART" id="SM00219">
    <property type="entry name" value="TyrKc"/>
    <property type="match status" value="1"/>
</dbReference>
<keyword evidence="3" id="KW-0812">Transmembrane</keyword>
<comment type="caution">
    <text evidence="12">The sequence shown here is derived from an EMBL/GenBank/DDBJ whole genome shotgun (WGS) entry which is preliminary data.</text>
</comment>
<dbReference type="Proteomes" id="UP001151760">
    <property type="component" value="Unassembled WGS sequence"/>
</dbReference>
<keyword evidence="9" id="KW-0325">Glycoprotein</keyword>
<dbReference type="GO" id="GO:0016301">
    <property type="term" value="F:kinase activity"/>
    <property type="evidence" value="ECO:0007669"/>
    <property type="project" value="UniProtKB-KW"/>
</dbReference>
<dbReference type="InterPro" id="IPR000719">
    <property type="entry name" value="Prot_kinase_dom"/>
</dbReference>
<dbReference type="InterPro" id="IPR011009">
    <property type="entry name" value="Kinase-like_dom_sf"/>
</dbReference>
<keyword evidence="12" id="KW-0808">Transferase</keyword>
<name>A0ABQ4XIQ2_9ASTR</name>
<dbReference type="Pfam" id="PF07714">
    <property type="entry name" value="PK_Tyr_Ser-Thr"/>
    <property type="match status" value="1"/>
</dbReference>
<dbReference type="InterPro" id="IPR008271">
    <property type="entry name" value="Ser/Thr_kinase_AS"/>
</dbReference>
<keyword evidence="2" id="KW-0433">Leucine-rich repeat</keyword>
<proteinExistence type="predicted"/>
<evidence type="ECO:0000256" key="8">
    <source>
        <dbReference type="ARBA" id="ARBA00023170"/>
    </source>
</evidence>
<dbReference type="PROSITE" id="PS50011">
    <property type="entry name" value="PROTEIN_KINASE_DOM"/>
    <property type="match status" value="1"/>
</dbReference>
<evidence type="ECO:0000259" key="11">
    <source>
        <dbReference type="PROSITE" id="PS50011"/>
    </source>
</evidence>
<evidence type="ECO:0000256" key="3">
    <source>
        <dbReference type="ARBA" id="ARBA00022692"/>
    </source>
</evidence>
<organism evidence="12 13">
    <name type="scientific">Tanacetum coccineum</name>
    <dbReference type="NCBI Taxonomy" id="301880"/>
    <lineage>
        <taxon>Eukaryota</taxon>
        <taxon>Viridiplantae</taxon>
        <taxon>Streptophyta</taxon>
        <taxon>Embryophyta</taxon>
        <taxon>Tracheophyta</taxon>
        <taxon>Spermatophyta</taxon>
        <taxon>Magnoliopsida</taxon>
        <taxon>eudicotyledons</taxon>
        <taxon>Gunneridae</taxon>
        <taxon>Pentapetalae</taxon>
        <taxon>asterids</taxon>
        <taxon>campanulids</taxon>
        <taxon>Asterales</taxon>
        <taxon>Asteraceae</taxon>
        <taxon>Asteroideae</taxon>
        <taxon>Anthemideae</taxon>
        <taxon>Anthemidinae</taxon>
        <taxon>Tanacetum</taxon>
    </lineage>
</organism>
<dbReference type="InterPro" id="IPR020635">
    <property type="entry name" value="Tyr_kinase_cat_dom"/>
</dbReference>
<sequence>MSVKDASVISFALSSLQKFNNDGSFLHQFKGSHQHKNNDSSSTNGGDRRDSKSKEPLSRTDGGRLHFVMQCIAFPCENLVDHKVGAYASLSNSADISFSTYHDDNGSSTSASSSSRKKYVLLSAGWFDICLFSVMEAFNINWEGWYPYVTGAYIIGIKYKDSILLATDMGGTRFVIKVRHRHLVALLGYCLDGNERLLVYEYMPQGTLSRFLFDWKEEDLKLLEWTKRLISLLDVARGVEYLHGLAHQSFIHGDLKPSNILLRDDTRAKVADFRLVRHRLQTNFKELLSTIYLLQCCILHLSNASTIYINILIL</sequence>
<evidence type="ECO:0000256" key="7">
    <source>
        <dbReference type="ARBA" id="ARBA00023136"/>
    </source>
</evidence>
<dbReference type="InterPro" id="IPR001245">
    <property type="entry name" value="Ser-Thr/Tyr_kinase_cat_dom"/>
</dbReference>
<dbReference type="PANTHER" id="PTHR47986:SF34">
    <property type="entry name" value="RECEPTOR-LIKE KINASE TMK2"/>
    <property type="match status" value="1"/>
</dbReference>
<dbReference type="SUPFAM" id="SSF56112">
    <property type="entry name" value="Protein kinase-like (PK-like)"/>
    <property type="match status" value="1"/>
</dbReference>
<protein>
    <submittedName>
        <fullName evidence="12">Receptor protein kinase TMK1</fullName>
    </submittedName>
</protein>
<evidence type="ECO:0000256" key="9">
    <source>
        <dbReference type="ARBA" id="ARBA00023180"/>
    </source>
</evidence>
<accession>A0ABQ4XIQ2</accession>
<dbReference type="PROSITE" id="PS00108">
    <property type="entry name" value="PROTEIN_KINASE_ST"/>
    <property type="match status" value="1"/>
</dbReference>
<keyword evidence="12" id="KW-0418">Kinase</keyword>
<gene>
    <name evidence="12" type="ORF">Tco_0679506</name>
</gene>
<feature type="region of interest" description="Disordered" evidence="10">
    <location>
        <begin position="30"/>
        <end position="60"/>
    </location>
</feature>
<dbReference type="PANTHER" id="PTHR47986">
    <property type="entry name" value="OSJNBA0070M12.3 PROTEIN"/>
    <property type="match status" value="1"/>
</dbReference>
<evidence type="ECO:0000256" key="5">
    <source>
        <dbReference type="ARBA" id="ARBA00022737"/>
    </source>
</evidence>
<dbReference type="InterPro" id="IPR052422">
    <property type="entry name" value="Auxin_Ser/Thr_Kinase"/>
</dbReference>
<comment type="subcellular location">
    <subcellularLocation>
        <location evidence="1">Membrane</location>
        <topology evidence="1">Single-pass membrane protein</topology>
    </subcellularLocation>
</comment>
<keyword evidence="6" id="KW-1133">Transmembrane helix</keyword>
<evidence type="ECO:0000256" key="6">
    <source>
        <dbReference type="ARBA" id="ARBA00022989"/>
    </source>
</evidence>
<evidence type="ECO:0000313" key="13">
    <source>
        <dbReference type="Proteomes" id="UP001151760"/>
    </source>
</evidence>
<keyword evidence="8 12" id="KW-0675">Receptor</keyword>
<evidence type="ECO:0000256" key="10">
    <source>
        <dbReference type="SAM" id="MobiDB-lite"/>
    </source>
</evidence>
<keyword evidence="4" id="KW-0732">Signal</keyword>
<evidence type="ECO:0000256" key="2">
    <source>
        <dbReference type="ARBA" id="ARBA00022614"/>
    </source>
</evidence>
<reference evidence="12" key="1">
    <citation type="journal article" date="2022" name="Int. J. Mol. Sci.">
        <title>Draft Genome of Tanacetum Coccineum: Genomic Comparison of Closely Related Tanacetum-Family Plants.</title>
        <authorList>
            <person name="Yamashiro T."/>
            <person name="Shiraishi A."/>
            <person name="Nakayama K."/>
            <person name="Satake H."/>
        </authorList>
    </citation>
    <scope>NUCLEOTIDE SEQUENCE</scope>
</reference>
<keyword evidence="7" id="KW-0472">Membrane</keyword>
<feature type="compositionally biased region" description="Basic and acidic residues" evidence="10">
    <location>
        <begin position="46"/>
        <end position="60"/>
    </location>
</feature>
<feature type="domain" description="Protein kinase" evidence="11">
    <location>
        <begin position="116"/>
        <end position="314"/>
    </location>
</feature>
<evidence type="ECO:0000313" key="12">
    <source>
        <dbReference type="EMBL" id="GJS64942.1"/>
    </source>
</evidence>